<feature type="transmembrane region" description="Helical" evidence="1">
    <location>
        <begin position="65"/>
        <end position="87"/>
    </location>
</feature>
<dbReference type="OrthoDB" id="9794343at2"/>
<name>A0A1G6LSA9_9BACT</name>
<proteinExistence type="predicted"/>
<organism evidence="3 4">
    <name type="scientific">Desulfurella multipotens</name>
    <dbReference type="NCBI Taxonomy" id="79269"/>
    <lineage>
        <taxon>Bacteria</taxon>
        <taxon>Pseudomonadati</taxon>
        <taxon>Campylobacterota</taxon>
        <taxon>Desulfurellia</taxon>
        <taxon>Desulfurellales</taxon>
        <taxon>Desulfurellaceae</taxon>
        <taxon>Desulfurella</taxon>
    </lineage>
</organism>
<reference evidence="4" key="1">
    <citation type="submission" date="2016-10" db="EMBL/GenBank/DDBJ databases">
        <authorList>
            <person name="Varghese N."/>
            <person name="Submissions S."/>
        </authorList>
    </citation>
    <scope>NUCLEOTIDE SEQUENCE [LARGE SCALE GENOMIC DNA]</scope>
    <source>
        <strain evidence="4">DSM 8415</strain>
    </source>
</reference>
<feature type="domain" description="DUF2062" evidence="2">
    <location>
        <begin position="5"/>
        <end position="142"/>
    </location>
</feature>
<feature type="transmembrane region" description="Helical" evidence="1">
    <location>
        <begin position="23"/>
        <end position="53"/>
    </location>
</feature>
<dbReference type="AlphaFoldDB" id="A0A1G6LSA9"/>
<accession>A0A1G6LSA9</accession>
<evidence type="ECO:0000313" key="4">
    <source>
        <dbReference type="Proteomes" id="UP000199411"/>
    </source>
</evidence>
<dbReference type="Pfam" id="PF09835">
    <property type="entry name" value="DUF2062"/>
    <property type="match status" value="1"/>
</dbReference>
<gene>
    <name evidence="3" type="ORF">SAMN05660835_00887</name>
</gene>
<dbReference type="EMBL" id="FMYU01000005">
    <property type="protein sequence ID" value="SDC46071.1"/>
    <property type="molecule type" value="Genomic_DNA"/>
</dbReference>
<dbReference type="PANTHER" id="PTHR40547:SF1">
    <property type="entry name" value="SLL0298 PROTEIN"/>
    <property type="match status" value="1"/>
</dbReference>
<evidence type="ECO:0000259" key="2">
    <source>
        <dbReference type="Pfam" id="PF09835"/>
    </source>
</evidence>
<dbReference type="Proteomes" id="UP000199411">
    <property type="component" value="Unassembled WGS sequence"/>
</dbReference>
<dbReference type="PANTHER" id="PTHR40547">
    <property type="entry name" value="SLL0298 PROTEIN"/>
    <property type="match status" value="1"/>
</dbReference>
<feature type="transmembrane region" description="Helical" evidence="1">
    <location>
        <begin position="107"/>
        <end position="132"/>
    </location>
</feature>
<dbReference type="InterPro" id="IPR018639">
    <property type="entry name" value="DUF2062"/>
</dbReference>
<dbReference type="RefSeq" id="WP_025391968.1">
    <property type="nucleotide sequence ID" value="NZ_FMYU01000005.1"/>
</dbReference>
<keyword evidence="1" id="KW-0472">Membrane</keyword>
<evidence type="ECO:0000313" key="3">
    <source>
        <dbReference type="EMBL" id="SDC46071.1"/>
    </source>
</evidence>
<evidence type="ECO:0000256" key="1">
    <source>
        <dbReference type="SAM" id="Phobius"/>
    </source>
</evidence>
<protein>
    <recommendedName>
        <fullName evidence="2">DUF2062 domain-containing protein</fullName>
    </recommendedName>
</protein>
<keyword evidence="1" id="KW-0812">Transmembrane</keyword>
<keyword evidence="1" id="KW-1133">Transmembrane helix</keyword>
<sequence>MGAKKIKKLLHKLFTLNDTPKKIALSFAIGVFISITPTFGFHTILAIIIAFLFQLNKISIIIGTLLNNPWTTVFVYALSYKIGALLLNTKLNVINNFSIDFLLHKGLHIYLITWFGSIIIAIPVSVFFYFIVKFVLEKRKKIKNEVNEIA</sequence>
<keyword evidence="4" id="KW-1185">Reference proteome</keyword>